<name>A0A820S1Z7_9BILA</name>
<comment type="subcellular location">
    <subcellularLocation>
        <location evidence="1">Membrane</location>
        <topology evidence="1">Multi-pass membrane protein</topology>
    </subcellularLocation>
</comment>
<dbReference type="EMBL" id="CAJOBB010031171">
    <property type="protein sequence ID" value="CAF4448675.1"/>
    <property type="molecule type" value="Genomic_DNA"/>
</dbReference>
<evidence type="ECO:0000313" key="8">
    <source>
        <dbReference type="Proteomes" id="UP000663868"/>
    </source>
</evidence>
<dbReference type="AlphaFoldDB" id="A0A820S1Z7"/>
<dbReference type="InterPro" id="IPR027359">
    <property type="entry name" value="Volt_channel_dom_sf"/>
</dbReference>
<dbReference type="PANTHER" id="PTHR10037:SF288">
    <property type="entry name" value="SODIUM CHANNEL PROTEIN PARA"/>
    <property type="match status" value="1"/>
</dbReference>
<comment type="caution">
    <text evidence="7">The sequence shown here is derived from an EMBL/GenBank/DDBJ whole genome shotgun (WGS) entry which is preliminary data.</text>
</comment>
<dbReference type="GO" id="GO:0086010">
    <property type="term" value="P:membrane depolarization during action potential"/>
    <property type="evidence" value="ECO:0007669"/>
    <property type="project" value="TreeGrafter"/>
</dbReference>
<feature type="domain" description="Ion transport" evidence="6">
    <location>
        <begin position="1"/>
        <end position="77"/>
    </location>
</feature>
<proteinExistence type="predicted"/>
<evidence type="ECO:0000256" key="1">
    <source>
        <dbReference type="ARBA" id="ARBA00004141"/>
    </source>
</evidence>
<protein>
    <recommendedName>
        <fullName evidence="6">Ion transport domain-containing protein</fullName>
    </recommendedName>
</protein>
<evidence type="ECO:0000259" key="6">
    <source>
        <dbReference type="Pfam" id="PF00520"/>
    </source>
</evidence>
<evidence type="ECO:0000256" key="2">
    <source>
        <dbReference type="ARBA" id="ARBA00022692"/>
    </source>
</evidence>
<keyword evidence="3 5" id="KW-1133">Transmembrane helix</keyword>
<dbReference type="GO" id="GO:0005248">
    <property type="term" value="F:voltage-gated sodium channel activity"/>
    <property type="evidence" value="ECO:0007669"/>
    <property type="project" value="TreeGrafter"/>
</dbReference>
<dbReference type="Proteomes" id="UP000663868">
    <property type="component" value="Unassembled WGS sequence"/>
</dbReference>
<reference evidence="7" key="1">
    <citation type="submission" date="2021-02" db="EMBL/GenBank/DDBJ databases">
        <authorList>
            <person name="Nowell W R."/>
        </authorList>
    </citation>
    <scope>NUCLEOTIDE SEQUENCE</scope>
</reference>
<evidence type="ECO:0000256" key="3">
    <source>
        <dbReference type="ARBA" id="ARBA00022989"/>
    </source>
</evidence>
<dbReference type="Pfam" id="PF00520">
    <property type="entry name" value="Ion_trans"/>
    <property type="match status" value="1"/>
</dbReference>
<dbReference type="InterPro" id="IPR005821">
    <property type="entry name" value="Ion_trans_dom"/>
</dbReference>
<sequence length="82" mass="9542">YVFTIIYTLEALTKCVARGFILKKFTFLRDPWNWLDFIVITLAYITFFVNLGNVSVLRTFRVLRALKTVAVVPAKSHLIFIN</sequence>
<feature type="non-terminal residue" evidence="7">
    <location>
        <position position="1"/>
    </location>
</feature>
<dbReference type="GO" id="GO:0019228">
    <property type="term" value="P:neuronal action potential"/>
    <property type="evidence" value="ECO:0007669"/>
    <property type="project" value="TreeGrafter"/>
</dbReference>
<organism evidence="7 8">
    <name type="scientific">Adineta steineri</name>
    <dbReference type="NCBI Taxonomy" id="433720"/>
    <lineage>
        <taxon>Eukaryota</taxon>
        <taxon>Metazoa</taxon>
        <taxon>Spiralia</taxon>
        <taxon>Gnathifera</taxon>
        <taxon>Rotifera</taxon>
        <taxon>Eurotatoria</taxon>
        <taxon>Bdelloidea</taxon>
        <taxon>Adinetida</taxon>
        <taxon>Adinetidae</taxon>
        <taxon>Adineta</taxon>
    </lineage>
</organism>
<gene>
    <name evidence="7" type="ORF">KXQ929_LOCUS53820</name>
</gene>
<dbReference type="GO" id="GO:0001518">
    <property type="term" value="C:voltage-gated sodium channel complex"/>
    <property type="evidence" value="ECO:0007669"/>
    <property type="project" value="TreeGrafter"/>
</dbReference>
<keyword evidence="2 5" id="KW-0812">Transmembrane</keyword>
<feature type="transmembrane region" description="Helical" evidence="5">
    <location>
        <begin position="34"/>
        <end position="57"/>
    </location>
</feature>
<dbReference type="InterPro" id="IPR043203">
    <property type="entry name" value="VGCC_Ca_Na"/>
</dbReference>
<evidence type="ECO:0000313" key="7">
    <source>
        <dbReference type="EMBL" id="CAF4448675.1"/>
    </source>
</evidence>
<accession>A0A820S1Z7</accession>
<evidence type="ECO:0000256" key="4">
    <source>
        <dbReference type="ARBA" id="ARBA00023136"/>
    </source>
</evidence>
<dbReference type="SUPFAM" id="SSF81324">
    <property type="entry name" value="Voltage-gated potassium channels"/>
    <property type="match status" value="1"/>
</dbReference>
<evidence type="ECO:0000256" key="5">
    <source>
        <dbReference type="SAM" id="Phobius"/>
    </source>
</evidence>
<dbReference type="PANTHER" id="PTHR10037">
    <property type="entry name" value="VOLTAGE-GATED CATION CHANNEL CALCIUM AND SODIUM"/>
    <property type="match status" value="1"/>
</dbReference>
<keyword evidence="4 5" id="KW-0472">Membrane</keyword>
<dbReference type="Gene3D" id="1.20.120.350">
    <property type="entry name" value="Voltage-gated potassium channels. Chain C"/>
    <property type="match status" value="1"/>
</dbReference>